<organism evidence="4 5">
    <name type="scientific">Microbacterium pseudoresistens</name>
    <dbReference type="NCBI Taxonomy" id="640634"/>
    <lineage>
        <taxon>Bacteria</taxon>
        <taxon>Bacillati</taxon>
        <taxon>Actinomycetota</taxon>
        <taxon>Actinomycetes</taxon>
        <taxon>Micrococcales</taxon>
        <taxon>Microbacteriaceae</taxon>
        <taxon>Microbacterium</taxon>
    </lineage>
</organism>
<protein>
    <recommendedName>
        <fullName evidence="3">OmpR/PhoB-type domain-containing protein</fullName>
    </recommendedName>
</protein>
<evidence type="ECO:0000256" key="2">
    <source>
        <dbReference type="PROSITE-ProRule" id="PRU01091"/>
    </source>
</evidence>
<accession>A0A7Y9JPA6</accession>
<feature type="domain" description="OmpR/PhoB-type" evidence="3">
    <location>
        <begin position="131"/>
        <end position="229"/>
    </location>
</feature>
<dbReference type="CDD" id="cd00383">
    <property type="entry name" value="trans_reg_C"/>
    <property type="match status" value="1"/>
</dbReference>
<keyword evidence="1 2" id="KW-0238">DNA-binding</keyword>
<evidence type="ECO:0000313" key="5">
    <source>
        <dbReference type="Proteomes" id="UP000552045"/>
    </source>
</evidence>
<proteinExistence type="predicted"/>
<dbReference type="GO" id="GO:0006355">
    <property type="term" value="P:regulation of DNA-templated transcription"/>
    <property type="evidence" value="ECO:0007669"/>
    <property type="project" value="InterPro"/>
</dbReference>
<keyword evidence="5" id="KW-1185">Reference proteome</keyword>
<dbReference type="GO" id="GO:0003677">
    <property type="term" value="F:DNA binding"/>
    <property type="evidence" value="ECO:0007669"/>
    <property type="project" value="UniProtKB-UniRule"/>
</dbReference>
<reference evidence="4 5" key="1">
    <citation type="submission" date="2020-07" db="EMBL/GenBank/DDBJ databases">
        <title>Sequencing the genomes of 1000 actinobacteria strains.</title>
        <authorList>
            <person name="Klenk H.-P."/>
        </authorList>
    </citation>
    <scope>NUCLEOTIDE SEQUENCE [LARGE SCALE GENOMIC DNA]</scope>
    <source>
        <strain evidence="4 5">DSM 22185</strain>
    </source>
</reference>
<dbReference type="SMART" id="SM00862">
    <property type="entry name" value="Trans_reg_C"/>
    <property type="match status" value="1"/>
</dbReference>
<dbReference type="Gene3D" id="1.10.10.10">
    <property type="entry name" value="Winged helix-like DNA-binding domain superfamily/Winged helix DNA-binding domain"/>
    <property type="match status" value="1"/>
</dbReference>
<dbReference type="InterPro" id="IPR001867">
    <property type="entry name" value="OmpR/PhoB-type_DNA-bd"/>
</dbReference>
<name>A0A7Y9JPA6_9MICO</name>
<dbReference type="InterPro" id="IPR016032">
    <property type="entry name" value="Sig_transdc_resp-reg_C-effctor"/>
</dbReference>
<evidence type="ECO:0000256" key="1">
    <source>
        <dbReference type="ARBA" id="ARBA00023125"/>
    </source>
</evidence>
<dbReference type="AlphaFoldDB" id="A0A7Y9JPA6"/>
<dbReference type="InterPro" id="IPR036388">
    <property type="entry name" value="WH-like_DNA-bd_sf"/>
</dbReference>
<sequence>MSDIPRAGNARFVVHGNSTDILRGSFAEFRHAGVPITIHPEIVGALADLAHDDDASLILAGGEAFEQLSAILQIAQPVCGGSIFLGVSDTTATATIAGAMTAGVRGTVRLPMSPQRLREVARLHPRTGPIERILTIGELTLDVPHRSLRWRDQSLLLPAREFELLHQIIRAYPESVSIDTLALAFGSDLEDPHASVRVAMTKLRARLAAFAPAQALIETVRVAGYRLAS</sequence>
<gene>
    <name evidence="4" type="ORF">BKA02_001529</name>
</gene>
<dbReference type="SUPFAM" id="SSF46894">
    <property type="entry name" value="C-terminal effector domain of the bipartite response regulators"/>
    <property type="match status" value="1"/>
</dbReference>
<dbReference type="GO" id="GO:0000160">
    <property type="term" value="P:phosphorelay signal transduction system"/>
    <property type="evidence" value="ECO:0007669"/>
    <property type="project" value="InterPro"/>
</dbReference>
<dbReference type="Pfam" id="PF00486">
    <property type="entry name" value="Trans_reg_C"/>
    <property type="match status" value="1"/>
</dbReference>
<dbReference type="PROSITE" id="PS51755">
    <property type="entry name" value="OMPR_PHOB"/>
    <property type="match status" value="1"/>
</dbReference>
<feature type="DNA-binding region" description="OmpR/PhoB-type" evidence="2">
    <location>
        <begin position="131"/>
        <end position="229"/>
    </location>
</feature>
<dbReference type="RefSeq" id="WP_179432814.1">
    <property type="nucleotide sequence ID" value="NZ_BAABLC010000001.1"/>
</dbReference>
<evidence type="ECO:0000259" key="3">
    <source>
        <dbReference type="PROSITE" id="PS51755"/>
    </source>
</evidence>
<comment type="caution">
    <text evidence="4">The sequence shown here is derived from an EMBL/GenBank/DDBJ whole genome shotgun (WGS) entry which is preliminary data.</text>
</comment>
<dbReference type="Proteomes" id="UP000552045">
    <property type="component" value="Unassembled WGS sequence"/>
</dbReference>
<dbReference type="EMBL" id="JACCBH010000001">
    <property type="protein sequence ID" value="NYD54474.1"/>
    <property type="molecule type" value="Genomic_DNA"/>
</dbReference>
<evidence type="ECO:0000313" key="4">
    <source>
        <dbReference type="EMBL" id="NYD54474.1"/>
    </source>
</evidence>